<proteinExistence type="predicted"/>
<dbReference type="InterPro" id="IPR012462">
    <property type="entry name" value="UFSP1/2_DUB_cat"/>
</dbReference>
<dbReference type="Proteomes" id="UP000001514">
    <property type="component" value="Unassembled WGS sequence"/>
</dbReference>
<accession>D8R617</accession>
<dbReference type="Gene3D" id="3.90.70.130">
    <property type="match status" value="1"/>
</dbReference>
<dbReference type="EMBL" id="GL377572">
    <property type="protein sequence ID" value="EFJ32589.1"/>
    <property type="molecule type" value="Genomic_DNA"/>
</dbReference>
<organism evidence="4">
    <name type="scientific">Selaginella moellendorffii</name>
    <name type="common">Spikemoss</name>
    <dbReference type="NCBI Taxonomy" id="88036"/>
    <lineage>
        <taxon>Eukaryota</taxon>
        <taxon>Viridiplantae</taxon>
        <taxon>Streptophyta</taxon>
        <taxon>Embryophyta</taxon>
        <taxon>Tracheophyta</taxon>
        <taxon>Lycopodiopsida</taxon>
        <taxon>Selaginellales</taxon>
        <taxon>Selaginellaceae</taxon>
        <taxon>Selaginella</taxon>
    </lineage>
</organism>
<dbReference type="InParanoid" id="D8R617"/>
<dbReference type="eggNOG" id="KOG4696">
    <property type="taxonomic scope" value="Eukaryota"/>
</dbReference>
<evidence type="ECO:0000256" key="1">
    <source>
        <dbReference type="ARBA" id="ARBA00022801"/>
    </source>
</evidence>
<dbReference type="KEGG" id="smo:SELMODRAFT_5884"/>
<feature type="non-terminal residue" evidence="3">
    <location>
        <position position="1"/>
    </location>
</feature>
<reference evidence="3 4" key="1">
    <citation type="journal article" date="2011" name="Science">
        <title>The Selaginella genome identifies genetic changes associated with the evolution of vascular plants.</title>
        <authorList>
            <person name="Banks J.A."/>
            <person name="Nishiyama T."/>
            <person name="Hasebe M."/>
            <person name="Bowman J.L."/>
            <person name="Gribskov M."/>
            <person name="dePamphilis C."/>
            <person name="Albert V.A."/>
            <person name="Aono N."/>
            <person name="Aoyama T."/>
            <person name="Ambrose B.A."/>
            <person name="Ashton N.W."/>
            <person name="Axtell M.J."/>
            <person name="Barker E."/>
            <person name="Barker M.S."/>
            <person name="Bennetzen J.L."/>
            <person name="Bonawitz N.D."/>
            <person name="Chapple C."/>
            <person name="Cheng C."/>
            <person name="Correa L.G."/>
            <person name="Dacre M."/>
            <person name="DeBarry J."/>
            <person name="Dreyer I."/>
            <person name="Elias M."/>
            <person name="Engstrom E.M."/>
            <person name="Estelle M."/>
            <person name="Feng L."/>
            <person name="Finet C."/>
            <person name="Floyd S.K."/>
            <person name="Frommer W.B."/>
            <person name="Fujita T."/>
            <person name="Gramzow L."/>
            <person name="Gutensohn M."/>
            <person name="Harholt J."/>
            <person name="Hattori M."/>
            <person name="Heyl A."/>
            <person name="Hirai T."/>
            <person name="Hiwatashi Y."/>
            <person name="Ishikawa M."/>
            <person name="Iwata M."/>
            <person name="Karol K.G."/>
            <person name="Koehler B."/>
            <person name="Kolukisaoglu U."/>
            <person name="Kubo M."/>
            <person name="Kurata T."/>
            <person name="Lalonde S."/>
            <person name="Li K."/>
            <person name="Li Y."/>
            <person name="Litt A."/>
            <person name="Lyons E."/>
            <person name="Manning G."/>
            <person name="Maruyama T."/>
            <person name="Michael T.P."/>
            <person name="Mikami K."/>
            <person name="Miyazaki S."/>
            <person name="Morinaga S."/>
            <person name="Murata T."/>
            <person name="Mueller-Roeber B."/>
            <person name="Nelson D.R."/>
            <person name="Obara M."/>
            <person name="Oguri Y."/>
            <person name="Olmstead R.G."/>
            <person name="Onodera N."/>
            <person name="Petersen B.L."/>
            <person name="Pils B."/>
            <person name="Prigge M."/>
            <person name="Rensing S.A."/>
            <person name="Riano-Pachon D.M."/>
            <person name="Roberts A.W."/>
            <person name="Sato Y."/>
            <person name="Scheller H.V."/>
            <person name="Schulz B."/>
            <person name="Schulz C."/>
            <person name="Shakirov E.V."/>
            <person name="Shibagaki N."/>
            <person name="Shinohara N."/>
            <person name="Shippen D.E."/>
            <person name="Soerensen I."/>
            <person name="Sotooka R."/>
            <person name="Sugimoto N."/>
            <person name="Sugita M."/>
            <person name="Sumikawa N."/>
            <person name="Tanurdzic M."/>
            <person name="Theissen G."/>
            <person name="Ulvskov P."/>
            <person name="Wakazuki S."/>
            <person name="Weng J.K."/>
            <person name="Willats W.W."/>
            <person name="Wipf D."/>
            <person name="Wolf P.G."/>
            <person name="Yang L."/>
            <person name="Zimmer A.D."/>
            <person name="Zhu Q."/>
            <person name="Mitros T."/>
            <person name="Hellsten U."/>
            <person name="Loque D."/>
            <person name="Otillar R."/>
            <person name="Salamov A."/>
            <person name="Schmutz J."/>
            <person name="Shapiro H."/>
            <person name="Lindquist E."/>
            <person name="Lucas S."/>
            <person name="Rokhsar D."/>
            <person name="Grigoriev I.V."/>
        </authorList>
    </citation>
    <scope>NUCLEOTIDE SEQUENCE [LARGE SCALE GENOMIC DNA]</scope>
</reference>
<dbReference type="Gramene" id="EFJ32589">
    <property type="protein sequence ID" value="EFJ32589"/>
    <property type="gene ID" value="SELMODRAFT_5884"/>
</dbReference>
<name>D8R617_SELML</name>
<gene>
    <name evidence="3" type="ORF">SELMODRAFT_5884</name>
</gene>
<evidence type="ECO:0000313" key="4">
    <source>
        <dbReference type="Proteomes" id="UP000001514"/>
    </source>
</evidence>
<feature type="domain" description="UFSP1/2/DUB catalytic" evidence="2">
    <location>
        <begin position="1"/>
        <end position="140"/>
    </location>
</feature>
<sequence>VPTIAALQQWLEIAWSKGFDSDGAEHFNGAIYGSQKWIGTTECAALLRLFGVRARIVDFKALTRTTGGKDYNHQRLVDWVWNYYTEEDRDHVENRQPLVIISRRPPLYFQHQGHSRTIVGIQRRRKLGGPEEAFLLVFDP</sequence>
<dbReference type="HOGENOM" id="CLU_1840331_0_0_1"/>
<keyword evidence="1" id="KW-0378">Hydrolase</keyword>
<dbReference type="STRING" id="88036.D8R617"/>
<protein>
    <recommendedName>
        <fullName evidence="2">UFSP1/2/DUB catalytic domain-containing protein</fullName>
    </recommendedName>
</protein>
<feature type="non-terminal residue" evidence="3">
    <location>
        <position position="140"/>
    </location>
</feature>
<keyword evidence="4" id="KW-1185">Reference proteome</keyword>
<dbReference type="GO" id="GO:0016787">
    <property type="term" value="F:hydrolase activity"/>
    <property type="evidence" value="ECO:0007669"/>
    <property type="project" value="UniProtKB-KW"/>
</dbReference>
<dbReference type="AlphaFoldDB" id="D8R617"/>
<evidence type="ECO:0000259" key="2">
    <source>
        <dbReference type="Pfam" id="PF07910"/>
    </source>
</evidence>
<evidence type="ECO:0000313" key="3">
    <source>
        <dbReference type="EMBL" id="EFJ32589.1"/>
    </source>
</evidence>
<dbReference type="Pfam" id="PF07910">
    <property type="entry name" value="Peptidase_C78"/>
    <property type="match status" value="1"/>
</dbReference>